<dbReference type="PANTHER" id="PTHR24220:SF611">
    <property type="entry name" value="ATP-BINDING COMPONENT OF ABC TRANSPORTER-RELATED"/>
    <property type="match status" value="1"/>
</dbReference>
<evidence type="ECO:0000259" key="5">
    <source>
        <dbReference type="PROSITE" id="PS50893"/>
    </source>
</evidence>
<dbReference type="CDD" id="cd03255">
    <property type="entry name" value="ABC_MJ0796_LolCDE_FtsE"/>
    <property type="match status" value="1"/>
</dbReference>
<dbReference type="GO" id="GO:0005886">
    <property type="term" value="C:plasma membrane"/>
    <property type="evidence" value="ECO:0007669"/>
    <property type="project" value="TreeGrafter"/>
</dbReference>
<keyword evidence="2" id="KW-0472">Membrane</keyword>
<evidence type="ECO:0000256" key="4">
    <source>
        <dbReference type="ARBA" id="ARBA00022840"/>
    </source>
</evidence>
<keyword evidence="7" id="KW-1185">Reference proteome</keyword>
<dbReference type="GeneID" id="29393199"/>
<dbReference type="SMART" id="SM00382">
    <property type="entry name" value="AAA"/>
    <property type="match status" value="1"/>
</dbReference>
<dbReference type="Proteomes" id="UP000000329">
    <property type="component" value="Chromosome"/>
</dbReference>
<feature type="domain" description="ABC transporter" evidence="5">
    <location>
        <begin position="13"/>
        <end position="245"/>
    </location>
</feature>
<dbReference type="Gene3D" id="3.40.50.300">
    <property type="entry name" value="P-loop containing nucleotide triphosphate hydrolases"/>
    <property type="match status" value="1"/>
</dbReference>
<dbReference type="eggNOG" id="COG1136">
    <property type="taxonomic scope" value="Bacteria"/>
</dbReference>
<keyword evidence="4" id="KW-0067">ATP-binding</keyword>
<dbReference type="PANTHER" id="PTHR24220">
    <property type="entry name" value="IMPORT ATP-BINDING PROTEIN"/>
    <property type="match status" value="1"/>
</dbReference>
<dbReference type="AlphaFoldDB" id="D8J181"/>
<dbReference type="InterPro" id="IPR003439">
    <property type="entry name" value="ABC_transporter-like_ATP-bd"/>
</dbReference>
<evidence type="ECO:0000256" key="2">
    <source>
        <dbReference type="ARBA" id="ARBA00022475"/>
    </source>
</evidence>
<proteinExistence type="predicted"/>
<dbReference type="OrthoDB" id="9802264at2"/>
<gene>
    <name evidence="6" type="ordered locus">Hsero_3168</name>
</gene>
<organism evidence="6 7">
    <name type="scientific">Herbaspirillum seropedicae (strain SmR1)</name>
    <dbReference type="NCBI Taxonomy" id="757424"/>
    <lineage>
        <taxon>Bacteria</taxon>
        <taxon>Pseudomonadati</taxon>
        <taxon>Pseudomonadota</taxon>
        <taxon>Betaproteobacteria</taxon>
        <taxon>Burkholderiales</taxon>
        <taxon>Oxalobacteraceae</taxon>
        <taxon>Herbaspirillum</taxon>
    </lineage>
</organism>
<keyword evidence="3" id="KW-0547">Nucleotide-binding</keyword>
<dbReference type="HOGENOM" id="CLU_000604_1_22_4"/>
<name>D8J181_HERSS</name>
<dbReference type="KEGG" id="hse:Hsero_3168"/>
<dbReference type="InterPro" id="IPR027417">
    <property type="entry name" value="P-loop_NTPase"/>
</dbReference>
<dbReference type="GO" id="GO:0022857">
    <property type="term" value="F:transmembrane transporter activity"/>
    <property type="evidence" value="ECO:0007669"/>
    <property type="project" value="TreeGrafter"/>
</dbReference>
<protein>
    <submittedName>
        <fullName evidence="6">ABC-type antimicrobial peptide transport system, ATPase component protein</fullName>
    </submittedName>
</protein>
<evidence type="ECO:0000256" key="3">
    <source>
        <dbReference type="ARBA" id="ARBA00022741"/>
    </source>
</evidence>
<reference evidence="6 7" key="1">
    <citation type="submission" date="2010-04" db="EMBL/GenBank/DDBJ databases">
        <title>The genome of Herbaspirillum seropedicae SmR1, an endophytic, nitrogen-fixing, plant-growth promoting beta-Proteobacteria.</title>
        <authorList>
            <person name="Pedrosa F.O."/>
            <person name="Monteiro R.A."/>
            <person name="Wassem R."/>
            <person name="Cruz L.M."/>
            <person name="Ayub R.A."/>
            <person name="Colauto N.B."/>
            <person name="Fernandez M.A."/>
            <person name="Fungaro M.H.P."/>
            <person name="Grisard E.C."/>
            <person name="Hungria M."/>
            <person name="Madeira H.M.F."/>
            <person name="Nodari R.O."/>
            <person name="Osaku C.A."/>
            <person name="Petzl-Erler M.L."/>
            <person name="Terenzi H."/>
            <person name="Vieira L.G.E."/>
            <person name="Almeida M.I.M."/>
            <person name="Alves L.R."/>
            <person name="Arantes O.M.N."/>
            <person name="Balsanelli E."/>
            <person name="Barcellos F.G."/>
            <person name="Baura V.A."/>
            <person name="Binde D.R."/>
            <person name="Campo R.J."/>
            <person name="Chubatsu L.S."/>
            <person name="Chueire L.M.O."/>
            <person name="Ciferri R.R."/>
            <person name="Correa L.C."/>
            <person name="da Conceicao Silva J.L."/>
            <person name="Dabul A.N.G."/>
            <person name="Dambros B.P."/>
            <person name="Faoro H."/>
            <person name="Favetti A."/>
            <person name="Friedermann G."/>
            <person name="Furlaneto M.C."/>
            <person name="Gasques L.S."/>
            <person name="Gimenes C.C.T."/>
            <person name="Gioppo N.M.R."/>
            <person name="Glienke-Blanco C."/>
            <person name="Godoy L.P."/>
            <person name="Guerra M.P."/>
            <person name="Karp S."/>
            <person name="Kava-Cordeiro V."/>
            <person name="Margarido V.P."/>
            <person name="Mathioni S.M."/>
            <person name="Menck-Soares M.A."/>
            <person name="Murace N.K."/>
            <person name="Nicolas M.F."/>
            <person name="Oliveira C.E.C."/>
            <person name="Pagnan N.A.B."/>
            <person name="Pamphile J.A."/>
            <person name="Patussi E.V."/>
            <person name="Pereira L.F.P."/>
            <person name="Pereira-Ferrari L."/>
            <person name="Pinto F.G.S."/>
            <person name="Precoma C."/>
            <person name="Prioli A.J."/>
            <person name="Prioli S.M.A.P."/>
            <person name="Raittz R.T."/>
            <person name="Ramos H.J.O."/>
            <person name="Ribeiro E.M.S.F."/>
            <person name="Rigo L.U."/>
            <person name="Rocha C.L.M.S.C."/>
            <person name="Rocha S.N."/>
            <person name="Santos K."/>
            <person name="Satori D."/>
            <person name="Silva A.G."/>
            <person name="Simao R.C.G."/>
            <person name="Soares M.A.M."/>
            <person name="Souza E.M."/>
            <person name="Steffens M.B.R."/>
            <person name="Steindel M."/>
            <person name="Tadra-Sfeir M.Z."/>
            <person name="Takahashi E.K."/>
            <person name="Torres R.A."/>
            <person name="Valle J.S."/>
            <person name="Vernal J.I."/>
            <person name="Vilas-Boas L.A."/>
            <person name="Watanabe M.A.E."/>
            <person name="Weiss V.A."/>
            <person name="Yates M.A."/>
            <person name="Souza E.M."/>
        </authorList>
    </citation>
    <scope>NUCLEOTIDE SEQUENCE [LARGE SCALE GENOMIC DNA]</scope>
    <source>
        <strain evidence="6 7">SmR1</strain>
    </source>
</reference>
<keyword evidence="2" id="KW-1003">Cell membrane</keyword>
<evidence type="ECO:0000256" key="1">
    <source>
        <dbReference type="ARBA" id="ARBA00022448"/>
    </source>
</evidence>
<keyword evidence="1" id="KW-0813">Transport</keyword>
<dbReference type="InterPro" id="IPR015854">
    <property type="entry name" value="ABC_transpr_LolD-like"/>
</dbReference>
<dbReference type="GO" id="GO:0016887">
    <property type="term" value="F:ATP hydrolysis activity"/>
    <property type="evidence" value="ECO:0007669"/>
    <property type="project" value="InterPro"/>
</dbReference>
<dbReference type="GO" id="GO:0005524">
    <property type="term" value="F:ATP binding"/>
    <property type="evidence" value="ECO:0007669"/>
    <property type="project" value="UniProtKB-KW"/>
</dbReference>
<dbReference type="SUPFAM" id="SSF52540">
    <property type="entry name" value="P-loop containing nucleoside triphosphate hydrolases"/>
    <property type="match status" value="1"/>
</dbReference>
<dbReference type="InterPro" id="IPR003593">
    <property type="entry name" value="AAA+_ATPase"/>
</dbReference>
<dbReference type="RefSeq" id="WP_013235114.1">
    <property type="nucleotide sequence ID" value="NC_014323.1"/>
</dbReference>
<evidence type="ECO:0000313" key="7">
    <source>
        <dbReference type="Proteomes" id="UP000000329"/>
    </source>
</evidence>
<evidence type="ECO:0000313" key="6">
    <source>
        <dbReference type="EMBL" id="ADJ64650.1"/>
    </source>
</evidence>
<accession>D8J181</accession>
<dbReference type="EMBL" id="CP002039">
    <property type="protein sequence ID" value="ADJ64650.1"/>
    <property type="molecule type" value="Genomic_DNA"/>
</dbReference>
<dbReference type="PROSITE" id="PS50893">
    <property type="entry name" value="ABC_TRANSPORTER_2"/>
    <property type="match status" value="1"/>
</dbReference>
<dbReference type="Pfam" id="PF00005">
    <property type="entry name" value="ABC_tran"/>
    <property type="match status" value="1"/>
</dbReference>
<dbReference type="InterPro" id="IPR017911">
    <property type="entry name" value="MacB-like_ATP-bd"/>
</dbReference>
<dbReference type="STRING" id="757424.Hsero_3168"/>
<sequence>MTSTLFSPPPAAIDLRDLQFTWAGQPHPALALTSLRIAAGEHVFISGPSGSGKSTLLAAIGGIILPQHGSVEVLGKRLHTLPAPQRDRFRVDHLGFIFQQFNLLPYLSILDNVLLPCQFSAYRKQRALQQGANLTAAAQALLAALDLAPSLWQRPVTQLSIGQQQRVAAARALIGRPEIIVADEPTSALDSDRQQAFLELLRRECAQSGAALVFVSHDLRLAQGFDRLVALEQVNDAARHAGEAA</sequence>